<evidence type="ECO:0000313" key="6">
    <source>
        <dbReference type="Proteomes" id="UP001208692"/>
    </source>
</evidence>
<keyword evidence="1" id="KW-0472">Membrane</keyword>
<dbReference type="SUPFAM" id="SSF88713">
    <property type="entry name" value="Glycoside hydrolase/deacetylase"/>
    <property type="match status" value="1"/>
</dbReference>
<dbReference type="EMBL" id="BQKA01000050">
    <property type="protein sequence ID" value="GJM51340.1"/>
    <property type="molecule type" value="Genomic_DNA"/>
</dbReference>
<evidence type="ECO:0000313" key="4">
    <source>
        <dbReference type="EMBL" id="GJM53243.1"/>
    </source>
</evidence>
<reference evidence="3 6" key="1">
    <citation type="submission" date="2021-11" db="EMBL/GenBank/DDBJ databases">
        <title>Draft genome sequence of Capnocytophaga sp. strain KC07075 isolated from cat oral cavity.</title>
        <authorList>
            <person name="Suzuki M."/>
            <person name="Imaoka K."/>
            <person name="Kimura M."/>
            <person name="Morikawa S."/>
            <person name="Maeda K."/>
        </authorList>
    </citation>
    <scope>NUCLEOTIDE SEQUENCE</scope>
    <source>
        <strain evidence="3">KC07075</strain>
        <strain evidence="4 6">KC07079</strain>
    </source>
</reference>
<name>A0AAV5B0A2_9FLAO</name>
<accession>A0AAV5B0A2</accession>
<dbReference type="InterPro" id="IPR011330">
    <property type="entry name" value="Glyco_hydro/deAcase_b/a-brl"/>
</dbReference>
<keyword evidence="6" id="KW-1185">Reference proteome</keyword>
<dbReference type="AlphaFoldDB" id="A0AAV5B0A2"/>
<dbReference type="InterPro" id="IPR050248">
    <property type="entry name" value="Polysacc_deacetylase_ArnD"/>
</dbReference>
<dbReference type="RefSeq" id="WP_264845299.1">
    <property type="nucleotide sequence ID" value="NZ_BPMA01000007.1"/>
</dbReference>
<keyword evidence="1" id="KW-1133">Transmembrane helix</keyword>
<dbReference type="GO" id="GO:0005975">
    <property type="term" value="P:carbohydrate metabolic process"/>
    <property type="evidence" value="ECO:0007669"/>
    <property type="project" value="InterPro"/>
</dbReference>
<dbReference type="PROSITE" id="PS51677">
    <property type="entry name" value="NODB"/>
    <property type="match status" value="1"/>
</dbReference>
<evidence type="ECO:0000313" key="5">
    <source>
        <dbReference type="Proteomes" id="UP001207736"/>
    </source>
</evidence>
<dbReference type="PANTHER" id="PTHR10587">
    <property type="entry name" value="GLYCOSYL TRANSFERASE-RELATED"/>
    <property type="match status" value="1"/>
</dbReference>
<feature type="domain" description="NodB homology" evidence="2">
    <location>
        <begin position="64"/>
        <end position="240"/>
    </location>
</feature>
<proteinExistence type="predicted"/>
<dbReference type="Proteomes" id="UP001208692">
    <property type="component" value="Unassembled WGS sequence"/>
</dbReference>
<dbReference type="InterPro" id="IPR002509">
    <property type="entry name" value="NODB_dom"/>
</dbReference>
<organism evidence="3 5">
    <name type="scientific">Capnocytophaga catalasegens</name>
    <dbReference type="NCBI Taxonomy" id="1004260"/>
    <lineage>
        <taxon>Bacteria</taxon>
        <taxon>Pseudomonadati</taxon>
        <taxon>Bacteroidota</taxon>
        <taxon>Flavobacteriia</taxon>
        <taxon>Flavobacteriales</taxon>
        <taxon>Flavobacteriaceae</taxon>
        <taxon>Capnocytophaga</taxon>
    </lineage>
</organism>
<protein>
    <submittedName>
        <fullName evidence="3">Polysaccharide deacetylase</fullName>
    </submittedName>
</protein>
<keyword evidence="1" id="KW-0812">Transmembrane</keyword>
<evidence type="ECO:0000313" key="3">
    <source>
        <dbReference type="EMBL" id="GJM51340.1"/>
    </source>
</evidence>
<sequence length="247" mass="28524">MPKHWSVIILLCGAIVICAFTNQHTWVYLLVIFAYLGVLNWGIFDIRQGYFIKTIYKLKNPSEKEVLLSFDDGATELTPLFLDVLKKYNVKALFFCIGKQIEKYPEIVQRIVQEGHWIGNHTYSHTPAVCFASTGRMIREIEQTDTILAQMGIKTEFFRPPYGITNPHIAQAVKKTGKKVVGWNIRSLDTIITDENRLFKRITSRITTGNIILMHDTSYRTLRVLERLLQYLTDKNYKTTTDLTTSL</sequence>
<dbReference type="Pfam" id="PF01522">
    <property type="entry name" value="Polysacc_deac_1"/>
    <property type="match status" value="1"/>
</dbReference>
<feature type="transmembrane region" description="Helical" evidence="1">
    <location>
        <begin position="28"/>
        <end position="46"/>
    </location>
</feature>
<evidence type="ECO:0000256" key="1">
    <source>
        <dbReference type="SAM" id="Phobius"/>
    </source>
</evidence>
<dbReference type="EMBL" id="BQKB01000031">
    <property type="protein sequence ID" value="GJM53243.1"/>
    <property type="molecule type" value="Genomic_DNA"/>
</dbReference>
<dbReference type="CDD" id="cd10917">
    <property type="entry name" value="CE4_NodB_like_6s_7s"/>
    <property type="match status" value="1"/>
</dbReference>
<dbReference type="Proteomes" id="UP001207736">
    <property type="component" value="Unassembled WGS sequence"/>
</dbReference>
<comment type="caution">
    <text evidence="3">The sequence shown here is derived from an EMBL/GenBank/DDBJ whole genome shotgun (WGS) entry which is preliminary data.</text>
</comment>
<dbReference type="Gene3D" id="3.20.20.370">
    <property type="entry name" value="Glycoside hydrolase/deacetylase"/>
    <property type="match status" value="1"/>
</dbReference>
<gene>
    <name evidence="3" type="ORF">RCZ15_23130</name>
    <name evidence="4" type="ORF">RCZ16_15600</name>
</gene>
<dbReference type="GO" id="GO:0016810">
    <property type="term" value="F:hydrolase activity, acting on carbon-nitrogen (but not peptide) bonds"/>
    <property type="evidence" value="ECO:0007669"/>
    <property type="project" value="InterPro"/>
</dbReference>
<evidence type="ECO:0000259" key="2">
    <source>
        <dbReference type="PROSITE" id="PS51677"/>
    </source>
</evidence>